<protein>
    <submittedName>
        <fullName evidence="4">Uncharacterized protein</fullName>
    </submittedName>
</protein>
<dbReference type="EMBL" id="VLTN01000018">
    <property type="protein sequence ID" value="KAA0152930.1"/>
    <property type="molecule type" value="Genomic_DNA"/>
</dbReference>
<comment type="caution">
    <text evidence="4">The sequence shown here is derived from an EMBL/GenBank/DDBJ whole genome shotgun (WGS) entry which is preliminary data.</text>
</comment>
<dbReference type="EMBL" id="VLTL01000027">
    <property type="protein sequence ID" value="KAA0168693.1"/>
    <property type="molecule type" value="Genomic_DNA"/>
</dbReference>
<reference evidence="6 7" key="1">
    <citation type="submission" date="2019-07" db="EMBL/GenBank/DDBJ databases">
        <title>Genomes of Cafeteria roenbergensis.</title>
        <authorList>
            <person name="Fischer M.G."/>
            <person name="Hackl T."/>
            <person name="Roman M."/>
        </authorList>
    </citation>
    <scope>NUCLEOTIDE SEQUENCE [LARGE SCALE GENOMIC DNA]</scope>
    <source>
        <strain evidence="2 7">BVI</strain>
        <strain evidence="3 9">Cflag</strain>
        <strain evidence="5 6">E4-10P</strain>
        <strain evidence="4 8">RCC970-E3</strain>
    </source>
</reference>
<organism evidence="4 8">
    <name type="scientific">Cafeteria roenbergensis</name>
    <name type="common">Marine flagellate</name>
    <dbReference type="NCBI Taxonomy" id="33653"/>
    <lineage>
        <taxon>Eukaryota</taxon>
        <taxon>Sar</taxon>
        <taxon>Stramenopiles</taxon>
        <taxon>Bigyra</taxon>
        <taxon>Opalozoa</taxon>
        <taxon>Bicosoecida</taxon>
        <taxon>Cafeteriaceae</taxon>
        <taxon>Cafeteria</taxon>
    </lineage>
</organism>
<evidence type="ECO:0000313" key="6">
    <source>
        <dbReference type="Proteomes" id="UP000322899"/>
    </source>
</evidence>
<dbReference type="Proteomes" id="UP000323011">
    <property type="component" value="Unassembled WGS sequence"/>
</dbReference>
<dbReference type="Proteomes" id="UP000325113">
    <property type="component" value="Unassembled WGS sequence"/>
</dbReference>
<proteinExistence type="predicted"/>
<evidence type="ECO:0000313" key="3">
    <source>
        <dbReference type="EMBL" id="KAA0164278.1"/>
    </source>
</evidence>
<dbReference type="OrthoDB" id="1938039at2759"/>
<gene>
    <name evidence="5" type="ORF">FNF27_00091</name>
    <name evidence="4" type="ORF">FNF28_02432</name>
    <name evidence="2" type="ORF">FNF29_03454</name>
    <name evidence="3" type="ORF">FNF31_02512</name>
</gene>
<dbReference type="EMBL" id="VLTO01000001">
    <property type="protein sequence ID" value="KAA0178237.1"/>
    <property type="molecule type" value="Genomic_DNA"/>
</dbReference>
<accession>A0A5A8DTI0</accession>
<name>A0A5A8DTI0_CAFRO</name>
<evidence type="ECO:0000313" key="4">
    <source>
        <dbReference type="EMBL" id="KAA0168693.1"/>
    </source>
</evidence>
<evidence type="ECO:0000313" key="8">
    <source>
        <dbReference type="Proteomes" id="UP000324907"/>
    </source>
</evidence>
<sequence length="87" mass="9574">MDDPEALFDGIFDEDDEPADAGPPAPVKAAAGIADAQPVRDSRPVAERQLQAEARCEILERNLSCLFTTARLEIQRKNDEIAHLRAM</sequence>
<evidence type="ECO:0000256" key="1">
    <source>
        <dbReference type="SAM" id="MobiDB-lite"/>
    </source>
</evidence>
<evidence type="ECO:0000313" key="9">
    <source>
        <dbReference type="Proteomes" id="UP000325113"/>
    </source>
</evidence>
<evidence type="ECO:0000313" key="7">
    <source>
        <dbReference type="Proteomes" id="UP000323011"/>
    </source>
</evidence>
<dbReference type="Proteomes" id="UP000324907">
    <property type="component" value="Unassembled WGS sequence"/>
</dbReference>
<dbReference type="AlphaFoldDB" id="A0A5A8DTI0"/>
<evidence type="ECO:0000313" key="2">
    <source>
        <dbReference type="EMBL" id="KAA0152930.1"/>
    </source>
</evidence>
<feature type="region of interest" description="Disordered" evidence="1">
    <location>
        <begin position="1"/>
        <end position="28"/>
    </location>
</feature>
<keyword evidence="7" id="KW-1185">Reference proteome</keyword>
<dbReference type="EMBL" id="VLTM01000018">
    <property type="protein sequence ID" value="KAA0164278.1"/>
    <property type="molecule type" value="Genomic_DNA"/>
</dbReference>
<feature type="compositionally biased region" description="Acidic residues" evidence="1">
    <location>
        <begin position="1"/>
        <end position="19"/>
    </location>
</feature>
<evidence type="ECO:0000313" key="5">
    <source>
        <dbReference type="EMBL" id="KAA0178237.1"/>
    </source>
</evidence>
<dbReference type="Proteomes" id="UP000322899">
    <property type="component" value="Unassembled WGS sequence"/>
</dbReference>